<gene>
    <name evidence="6" type="primary">TMTC2</name>
    <name evidence="6" type="ORF">FOL47_006859</name>
</gene>
<dbReference type="InterPro" id="IPR052346">
    <property type="entry name" value="O-mannosyl-transferase_TMTC"/>
</dbReference>
<feature type="transmembrane region" description="Helical" evidence="5">
    <location>
        <begin position="169"/>
        <end position="189"/>
    </location>
</feature>
<reference evidence="6 7" key="1">
    <citation type="submission" date="2020-04" db="EMBL/GenBank/DDBJ databases">
        <title>Perkinsus chesapeaki whole genome sequence.</title>
        <authorList>
            <person name="Bogema D.R."/>
        </authorList>
    </citation>
    <scope>NUCLEOTIDE SEQUENCE [LARGE SCALE GENOMIC DNA]</scope>
    <source>
        <strain evidence="6">ATCC PRA-425</strain>
    </source>
</reference>
<dbReference type="InterPro" id="IPR019734">
    <property type="entry name" value="TPR_rpt"/>
</dbReference>
<keyword evidence="5" id="KW-0472">Membrane</keyword>
<dbReference type="InterPro" id="IPR011990">
    <property type="entry name" value="TPR-like_helical_dom_sf"/>
</dbReference>
<feature type="region of interest" description="Disordered" evidence="4">
    <location>
        <begin position="291"/>
        <end position="328"/>
    </location>
</feature>
<feature type="repeat" description="TPR" evidence="3">
    <location>
        <begin position="397"/>
        <end position="430"/>
    </location>
</feature>
<keyword evidence="1" id="KW-0677">Repeat</keyword>
<evidence type="ECO:0000256" key="4">
    <source>
        <dbReference type="SAM" id="MobiDB-lite"/>
    </source>
</evidence>
<keyword evidence="5" id="KW-0812">Transmembrane</keyword>
<dbReference type="EMBL" id="JAAPAO010000392">
    <property type="protein sequence ID" value="KAF4661046.1"/>
    <property type="molecule type" value="Genomic_DNA"/>
</dbReference>
<accession>A0A7J6LPI9</accession>
<evidence type="ECO:0000256" key="2">
    <source>
        <dbReference type="ARBA" id="ARBA00022803"/>
    </source>
</evidence>
<keyword evidence="5" id="KW-1133">Transmembrane helix</keyword>
<protein>
    <submittedName>
        <fullName evidence="6">Protein O-mannosyl-transferase tmtc2</fullName>
    </submittedName>
</protein>
<dbReference type="OrthoDB" id="66906at2759"/>
<dbReference type="SMART" id="SM00028">
    <property type="entry name" value="TPR"/>
    <property type="match status" value="2"/>
</dbReference>
<evidence type="ECO:0000313" key="7">
    <source>
        <dbReference type="Proteomes" id="UP000591131"/>
    </source>
</evidence>
<dbReference type="PANTHER" id="PTHR44227">
    <property type="match status" value="1"/>
</dbReference>
<evidence type="ECO:0000313" key="6">
    <source>
        <dbReference type="EMBL" id="KAF4661046.1"/>
    </source>
</evidence>
<feature type="transmembrane region" description="Helical" evidence="5">
    <location>
        <begin position="83"/>
        <end position="105"/>
    </location>
</feature>
<feature type="transmembrane region" description="Helical" evidence="5">
    <location>
        <begin position="125"/>
        <end position="148"/>
    </location>
</feature>
<keyword evidence="6" id="KW-0808">Transferase</keyword>
<dbReference type="PROSITE" id="PS50005">
    <property type="entry name" value="TPR"/>
    <property type="match status" value="1"/>
</dbReference>
<sequence length="586" mass="64896">MPYLPMLTYKGFIMDDSVAIVRNPNVVGESVSWADLNSRDFWGLNMFDGGWTHKSFRPITTITYRWNYLLHGLESSGFHITNLLIHMVVSFLMVPLCTTVLRAPTILSVTGAALFACHPIHTENLLYLVCRADILGALFVILSFVIYVQAAGHNNKPTSGTSGSDEGPHWVIMMSGCLVACLLAVAGGLSKEAGFTALPILVGIELLHVWCARWDLRAISYSRAGQRITMVCFVATACFFWRYSHTGGTGVNMSPQDNPVQFETDKVTRMLTNDSLVTHRLHTGGWPAPYNMSRDTAEQSGPTIEGKEYPDRPRNPHSHLASTSSIMKGQKISRSTSRRIANRRVTVLPGTRVMMLLGLTVFLVIPLFCTRTFLRVLEWSDPDVLFVVDGERQPASAKTQFNLGITYMQQQKWDEAVGALVRCALADPMSGLPYWRIGQIEILRGNFGVAEQWLMEATTKFGASLMVKDEEIFHDTAVALYQNGKVNLAMEYLTMALTMNPDFPKGLNNFACATLGIEYSGGNARSQHGTVSTMAGHEEVMAFRLTNNVKLARSAENKIAEIMPDITPDDLVRSSSDCTWEFVPAG</sequence>
<evidence type="ECO:0000256" key="5">
    <source>
        <dbReference type="SAM" id="Phobius"/>
    </source>
</evidence>
<dbReference type="Proteomes" id="UP000591131">
    <property type="component" value="Unassembled WGS sequence"/>
</dbReference>
<keyword evidence="7" id="KW-1185">Reference proteome</keyword>
<proteinExistence type="predicted"/>
<feature type="compositionally biased region" description="Basic and acidic residues" evidence="4">
    <location>
        <begin position="305"/>
        <end position="314"/>
    </location>
</feature>
<keyword evidence="2 3" id="KW-0802">TPR repeat</keyword>
<name>A0A7J6LPI9_PERCH</name>
<dbReference type="GO" id="GO:0016740">
    <property type="term" value="F:transferase activity"/>
    <property type="evidence" value="ECO:0007669"/>
    <property type="project" value="UniProtKB-KW"/>
</dbReference>
<evidence type="ECO:0000256" key="1">
    <source>
        <dbReference type="ARBA" id="ARBA00022737"/>
    </source>
</evidence>
<evidence type="ECO:0000256" key="3">
    <source>
        <dbReference type="PROSITE-ProRule" id="PRU00339"/>
    </source>
</evidence>
<dbReference type="PANTHER" id="PTHR44227:SF3">
    <property type="entry name" value="PROTEIN O-MANNOSYL-TRANSFERASE TMTC4"/>
    <property type="match status" value="1"/>
</dbReference>
<dbReference type="AlphaFoldDB" id="A0A7J6LPI9"/>
<organism evidence="6 7">
    <name type="scientific">Perkinsus chesapeaki</name>
    <name type="common">Clam parasite</name>
    <name type="synonym">Perkinsus andrewsi</name>
    <dbReference type="NCBI Taxonomy" id="330153"/>
    <lineage>
        <taxon>Eukaryota</taxon>
        <taxon>Sar</taxon>
        <taxon>Alveolata</taxon>
        <taxon>Perkinsozoa</taxon>
        <taxon>Perkinsea</taxon>
        <taxon>Perkinsida</taxon>
        <taxon>Perkinsidae</taxon>
        <taxon>Perkinsus</taxon>
    </lineage>
</organism>
<comment type="caution">
    <text evidence="6">The sequence shown here is derived from an EMBL/GenBank/DDBJ whole genome shotgun (WGS) entry which is preliminary data.</text>
</comment>
<dbReference type="SUPFAM" id="SSF48452">
    <property type="entry name" value="TPR-like"/>
    <property type="match status" value="1"/>
</dbReference>
<dbReference type="Gene3D" id="1.25.40.10">
    <property type="entry name" value="Tetratricopeptide repeat domain"/>
    <property type="match status" value="1"/>
</dbReference>
<feature type="transmembrane region" description="Helical" evidence="5">
    <location>
        <begin position="353"/>
        <end position="374"/>
    </location>
</feature>